<comment type="caution">
    <text evidence="1">The sequence shown here is derived from an EMBL/GenBank/DDBJ whole genome shotgun (WGS) entry which is preliminary data.</text>
</comment>
<dbReference type="EMBL" id="PDCK01000040">
    <property type="protein sequence ID" value="PRQ53901.1"/>
    <property type="molecule type" value="Genomic_DNA"/>
</dbReference>
<sequence length="82" mass="9380">MGMTETAKTEVCVFICILTYELAENFLTNIQGQMLKYTENQLSCKTIASFQDKSLLEMLHTPFIELPTYVANILNVFPIQKL</sequence>
<evidence type="ECO:0000313" key="1">
    <source>
        <dbReference type="EMBL" id="PRQ53901.1"/>
    </source>
</evidence>
<name>A0A2P6S5D9_ROSCH</name>
<evidence type="ECO:0000313" key="2">
    <source>
        <dbReference type="Proteomes" id="UP000238479"/>
    </source>
</evidence>
<reference evidence="1 2" key="1">
    <citation type="journal article" date="2018" name="Nat. Genet.">
        <title>The Rosa genome provides new insights in the design of modern roses.</title>
        <authorList>
            <person name="Bendahmane M."/>
        </authorList>
    </citation>
    <scope>NUCLEOTIDE SEQUENCE [LARGE SCALE GENOMIC DNA]</scope>
    <source>
        <strain evidence="2">cv. Old Blush</strain>
    </source>
</reference>
<dbReference type="Gramene" id="PRQ53901">
    <property type="protein sequence ID" value="PRQ53901"/>
    <property type="gene ID" value="RchiOBHm_Chr2g0171631"/>
</dbReference>
<keyword evidence="2" id="KW-1185">Reference proteome</keyword>
<dbReference type="Proteomes" id="UP000238479">
    <property type="component" value="Chromosome 2"/>
</dbReference>
<protein>
    <submittedName>
        <fullName evidence="1">Uncharacterized protein</fullName>
    </submittedName>
</protein>
<gene>
    <name evidence="1" type="ORF">RchiOBHm_Chr2g0171631</name>
</gene>
<dbReference type="AlphaFoldDB" id="A0A2P6S5D9"/>
<organism evidence="1 2">
    <name type="scientific">Rosa chinensis</name>
    <name type="common">China rose</name>
    <dbReference type="NCBI Taxonomy" id="74649"/>
    <lineage>
        <taxon>Eukaryota</taxon>
        <taxon>Viridiplantae</taxon>
        <taxon>Streptophyta</taxon>
        <taxon>Embryophyta</taxon>
        <taxon>Tracheophyta</taxon>
        <taxon>Spermatophyta</taxon>
        <taxon>Magnoliopsida</taxon>
        <taxon>eudicotyledons</taxon>
        <taxon>Gunneridae</taxon>
        <taxon>Pentapetalae</taxon>
        <taxon>rosids</taxon>
        <taxon>fabids</taxon>
        <taxon>Rosales</taxon>
        <taxon>Rosaceae</taxon>
        <taxon>Rosoideae</taxon>
        <taxon>Rosoideae incertae sedis</taxon>
        <taxon>Rosa</taxon>
    </lineage>
</organism>
<accession>A0A2P6S5D9</accession>
<proteinExistence type="predicted"/>